<reference evidence="1 2" key="1">
    <citation type="journal article" date="2019" name="Nat. Ecol. Evol.">
        <title>Megaphylogeny resolves global patterns of mushroom evolution.</title>
        <authorList>
            <person name="Varga T."/>
            <person name="Krizsan K."/>
            <person name="Foldi C."/>
            <person name="Dima B."/>
            <person name="Sanchez-Garcia M."/>
            <person name="Sanchez-Ramirez S."/>
            <person name="Szollosi G.J."/>
            <person name="Szarkandi J.G."/>
            <person name="Papp V."/>
            <person name="Albert L."/>
            <person name="Andreopoulos W."/>
            <person name="Angelini C."/>
            <person name="Antonin V."/>
            <person name="Barry K.W."/>
            <person name="Bougher N.L."/>
            <person name="Buchanan P."/>
            <person name="Buyck B."/>
            <person name="Bense V."/>
            <person name="Catcheside P."/>
            <person name="Chovatia M."/>
            <person name="Cooper J."/>
            <person name="Damon W."/>
            <person name="Desjardin D."/>
            <person name="Finy P."/>
            <person name="Geml J."/>
            <person name="Haridas S."/>
            <person name="Hughes K."/>
            <person name="Justo A."/>
            <person name="Karasinski D."/>
            <person name="Kautmanova I."/>
            <person name="Kiss B."/>
            <person name="Kocsube S."/>
            <person name="Kotiranta H."/>
            <person name="LaButti K.M."/>
            <person name="Lechner B.E."/>
            <person name="Liimatainen K."/>
            <person name="Lipzen A."/>
            <person name="Lukacs Z."/>
            <person name="Mihaltcheva S."/>
            <person name="Morgado L.N."/>
            <person name="Niskanen T."/>
            <person name="Noordeloos M.E."/>
            <person name="Ohm R.A."/>
            <person name="Ortiz-Santana B."/>
            <person name="Ovrebo C."/>
            <person name="Racz N."/>
            <person name="Riley R."/>
            <person name="Savchenko A."/>
            <person name="Shiryaev A."/>
            <person name="Soop K."/>
            <person name="Spirin V."/>
            <person name="Szebenyi C."/>
            <person name="Tomsovsky M."/>
            <person name="Tulloss R.E."/>
            <person name="Uehling J."/>
            <person name="Grigoriev I.V."/>
            <person name="Vagvolgyi C."/>
            <person name="Papp T."/>
            <person name="Martin F.M."/>
            <person name="Miettinen O."/>
            <person name="Hibbett D.S."/>
            <person name="Nagy L.G."/>
        </authorList>
    </citation>
    <scope>NUCLEOTIDE SEQUENCE [LARGE SCALE GENOMIC DNA]</scope>
    <source>
        <strain evidence="1 2">FP101781</strain>
    </source>
</reference>
<keyword evidence="2" id="KW-1185">Reference proteome</keyword>
<protein>
    <recommendedName>
        <fullName evidence="3">F-box domain-containing protein</fullName>
    </recommendedName>
</protein>
<evidence type="ECO:0000313" key="2">
    <source>
        <dbReference type="Proteomes" id="UP000298030"/>
    </source>
</evidence>
<dbReference type="SUPFAM" id="SSF52047">
    <property type="entry name" value="RNI-like"/>
    <property type="match status" value="1"/>
</dbReference>
<dbReference type="OrthoDB" id="3049838at2759"/>
<dbReference type="Proteomes" id="UP000298030">
    <property type="component" value="Unassembled WGS sequence"/>
</dbReference>
<gene>
    <name evidence="1" type="ORF">FA13DRAFT_1738802</name>
</gene>
<evidence type="ECO:0000313" key="1">
    <source>
        <dbReference type="EMBL" id="TEB24991.1"/>
    </source>
</evidence>
<comment type="caution">
    <text evidence="1">The sequence shown here is derived from an EMBL/GenBank/DDBJ whole genome shotgun (WGS) entry which is preliminary data.</text>
</comment>
<sequence length="484" mass="54708">MAMEYKYEEIRFTTDDNDAMRVFKQLRHANVALLVKGLYLRPAFLPAMDDAFQEDEAAVTSFSWFKQLLGAPKSISDNPESSQENNVLSIAKAALPQCHNLREVSIVIYDHLIPENFRDFLRHLWKTMGVGIQKLTLATTINKVPDLFGLIAKHAPQLTNLESLDLTVVGSRFPREKRTVEDALNAIVTLVHRFKGSLTHFVFSSATEFDHASLFTKLGLLPKLQKLELWFAFHHNTTLTDQGRSVGEFLVTNSETLENLVLKTHPRFECFFFSSQHDMFHRWVVHQLPKLVLPRVHVLDLGLRQITWNPYDTASLNRIPLLPPILPRLRTLILSEESLSFRGLGHILGQTEGKLEALECRVWTFTPGVLALLVSKAPHLRTLTLGYLSTGAQDADVHGTSTHPASSGSISGVPDDVYARIQAARYPEWTLSHLRLGQRIDSCGEIHPNDYLMKLVKEAVCKEVSVDVDMKCDCRGSFWSKLGY</sequence>
<proteinExistence type="predicted"/>
<name>A0A4Y7STE5_COPMI</name>
<dbReference type="Gene3D" id="3.80.10.10">
    <property type="entry name" value="Ribonuclease Inhibitor"/>
    <property type="match status" value="1"/>
</dbReference>
<evidence type="ECO:0008006" key="3">
    <source>
        <dbReference type="Google" id="ProtNLM"/>
    </source>
</evidence>
<dbReference type="InterPro" id="IPR032675">
    <property type="entry name" value="LRR_dom_sf"/>
</dbReference>
<organism evidence="1 2">
    <name type="scientific">Coprinellus micaceus</name>
    <name type="common">Glistening ink-cap mushroom</name>
    <name type="synonym">Coprinus micaceus</name>
    <dbReference type="NCBI Taxonomy" id="71717"/>
    <lineage>
        <taxon>Eukaryota</taxon>
        <taxon>Fungi</taxon>
        <taxon>Dikarya</taxon>
        <taxon>Basidiomycota</taxon>
        <taxon>Agaricomycotina</taxon>
        <taxon>Agaricomycetes</taxon>
        <taxon>Agaricomycetidae</taxon>
        <taxon>Agaricales</taxon>
        <taxon>Agaricineae</taxon>
        <taxon>Psathyrellaceae</taxon>
        <taxon>Coprinellus</taxon>
    </lineage>
</organism>
<dbReference type="EMBL" id="QPFP01000061">
    <property type="protein sequence ID" value="TEB24991.1"/>
    <property type="molecule type" value="Genomic_DNA"/>
</dbReference>
<accession>A0A4Y7STE5</accession>
<dbReference type="AlphaFoldDB" id="A0A4Y7STE5"/>